<dbReference type="SUPFAM" id="SSF51679">
    <property type="entry name" value="Bacterial luciferase-like"/>
    <property type="match status" value="1"/>
</dbReference>
<comment type="caution">
    <text evidence="2">The sequence shown here is derived from an EMBL/GenBank/DDBJ whole genome shotgun (WGS) entry which is preliminary data.</text>
</comment>
<protein>
    <submittedName>
        <fullName evidence="2">Alkanesulfonate monooxygenase SsuD/methylene tetrahydromethanopterin reductase-like flavin-dependent oxidoreductase (Luciferase family)</fullName>
    </submittedName>
</protein>
<evidence type="ECO:0000313" key="3">
    <source>
        <dbReference type="Proteomes" id="UP000536685"/>
    </source>
</evidence>
<dbReference type="Gene3D" id="3.20.20.30">
    <property type="entry name" value="Luciferase-like domain"/>
    <property type="match status" value="2"/>
</dbReference>
<evidence type="ECO:0000259" key="1">
    <source>
        <dbReference type="Pfam" id="PF00296"/>
    </source>
</evidence>
<evidence type="ECO:0000313" key="2">
    <source>
        <dbReference type="EMBL" id="MBB5844662.1"/>
    </source>
</evidence>
<dbReference type="InterPro" id="IPR036661">
    <property type="entry name" value="Luciferase-like_sf"/>
</dbReference>
<dbReference type="RefSeq" id="WP_184239009.1">
    <property type="nucleotide sequence ID" value="NZ_JACHMJ010000001.1"/>
</dbReference>
<keyword evidence="3" id="KW-1185">Reference proteome</keyword>
<accession>A0A841ARU1</accession>
<dbReference type="InterPro" id="IPR011251">
    <property type="entry name" value="Luciferase-like_dom"/>
</dbReference>
<keyword evidence="2" id="KW-0560">Oxidoreductase</keyword>
<organism evidence="2 3">
    <name type="scientific">Conyzicola lurida</name>
    <dbReference type="NCBI Taxonomy" id="1172621"/>
    <lineage>
        <taxon>Bacteria</taxon>
        <taxon>Bacillati</taxon>
        <taxon>Actinomycetota</taxon>
        <taxon>Actinomycetes</taxon>
        <taxon>Micrococcales</taxon>
        <taxon>Microbacteriaceae</taxon>
        <taxon>Conyzicola</taxon>
    </lineage>
</organism>
<proteinExistence type="predicted"/>
<dbReference type="Proteomes" id="UP000536685">
    <property type="component" value="Unassembled WGS sequence"/>
</dbReference>
<dbReference type="GO" id="GO:0016705">
    <property type="term" value="F:oxidoreductase activity, acting on paired donors, with incorporation or reduction of molecular oxygen"/>
    <property type="evidence" value="ECO:0007669"/>
    <property type="project" value="InterPro"/>
</dbReference>
<dbReference type="AlphaFoldDB" id="A0A841ARU1"/>
<feature type="domain" description="Luciferase-like" evidence="1">
    <location>
        <begin position="14"/>
        <end position="135"/>
    </location>
</feature>
<dbReference type="GO" id="GO:0004497">
    <property type="term" value="F:monooxygenase activity"/>
    <property type="evidence" value="ECO:0007669"/>
    <property type="project" value="UniProtKB-KW"/>
</dbReference>
<keyword evidence="2" id="KW-0503">Monooxygenase</keyword>
<name>A0A841ARU1_9MICO</name>
<reference evidence="2 3" key="1">
    <citation type="submission" date="2020-08" db="EMBL/GenBank/DDBJ databases">
        <title>Sequencing the genomes of 1000 actinobacteria strains.</title>
        <authorList>
            <person name="Klenk H.-P."/>
        </authorList>
    </citation>
    <scope>NUCLEOTIDE SEQUENCE [LARGE SCALE GENOMIC DNA]</scope>
    <source>
        <strain evidence="2 3">DSM 105784</strain>
    </source>
</reference>
<sequence length="319" mass="33558">MARNIGVVLPRSIHPTQIASFARTAESSGFSEVWVVEEPFHRGVVAQACVILSVTSTLTVGVRLLACPARNPVSTSLELAALARIFPHRLLAAVTADAGSLYYEPGLSAEESGAAGVAAEHARTIRHLLNGGEIDVSVSSGVNFSVALDECVEEPPLVFHDSSVEVDGDGVVLPYLSSPSFAALATVFAPTRVAVAQVTAHAECREEAVAEARATLAVLEEPDWDAALVGLDFADELRFARLAARSYRSFVADMPDAWIEALALVGSAEQIQGRIDEFRRAGVTVVVMILAGEDEIDAVARLGALVHQPAGIAAVGADR</sequence>
<dbReference type="EMBL" id="JACHMJ010000001">
    <property type="protein sequence ID" value="MBB5844662.1"/>
    <property type="molecule type" value="Genomic_DNA"/>
</dbReference>
<gene>
    <name evidence="2" type="ORF">HD599_002985</name>
</gene>
<dbReference type="Pfam" id="PF00296">
    <property type="entry name" value="Bac_luciferase"/>
    <property type="match status" value="1"/>
</dbReference>